<evidence type="ECO:0000313" key="6">
    <source>
        <dbReference type="EMBL" id="GES50808.1"/>
    </source>
</evidence>
<evidence type="ECO:0000259" key="5">
    <source>
        <dbReference type="Pfam" id="PF24827"/>
    </source>
</evidence>
<dbReference type="Proteomes" id="UP000390335">
    <property type="component" value="Unassembled WGS sequence"/>
</dbReference>
<sequence length="354" mass="38531">MNVTEIVIEGDTPGIAWRLPVLHFAGSKADAPKIYIQAALHAGELPGTALVHFLCERLRQAEAEGAILSDIIVVPHANPIGAAQSHFGEMQGRFDLGSRTNFNRDFPLISLRDRDLLIENLERYPAVDRLKRQLIHMALGADLVIDLHCDDESLQYAYIDEAFWPEAADLAAALKMDAVLLSDGESSAFEEAVSFAWKYEVPGEKKARLPGKLSVTVELRGTRDVYPEMAKNDAEGLWRFLAARGAVQDDGVAPGTSFSGPAVPLDNVEMIRAPQAGTVLFHRNIGERVEEGDLLATIITAPGMPAGAIDIRAPQAGLIVTRVSDRLVRRRGDLMKIGSDRPSSVARKPGTLED</sequence>
<keyword evidence="2" id="KW-0479">Metal-binding</keyword>
<comment type="cofactor">
    <cofactor evidence="1">
        <name>Zn(2+)</name>
        <dbReference type="ChEBI" id="CHEBI:29105"/>
    </cofactor>
</comment>
<evidence type="ECO:0000256" key="2">
    <source>
        <dbReference type="ARBA" id="ARBA00022723"/>
    </source>
</evidence>
<dbReference type="SUPFAM" id="SSF53187">
    <property type="entry name" value="Zn-dependent exopeptidases"/>
    <property type="match status" value="1"/>
</dbReference>
<feature type="domain" description="Succinylglutamate desuccinylase/Aspartoacylase catalytic" evidence="5">
    <location>
        <begin position="31"/>
        <end position="243"/>
    </location>
</feature>
<dbReference type="Gene3D" id="3.40.630.10">
    <property type="entry name" value="Zn peptidases"/>
    <property type="match status" value="2"/>
</dbReference>
<comment type="caution">
    <text evidence="6">The sequence shown here is derived from an EMBL/GenBank/DDBJ whole genome shotgun (WGS) entry which is preliminary data.</text>
</comment>
<protein>
    <submittedName>
        <fullName evidence="6">Peptidase M14</fullName>
    </submittedName>
</protein>
<dbReference type="RefSeq" id="WP_113329893.1">
    <property type="nucleotide sequence ID" value="NZ_BLAI01000003.1"/>
</dbReference>
<accession>A0ABQ0Z5I7</accession>
<organism evidence="6 7">
    <name type="scientific">Rhizobium dioscoreae</name>
    <dbReference type="NCBI Taxonomy" id="2653122"/>
    <lineage>
        <taxon>Bacteria</taxon>
        <taxon>Pseudomonadati</taxon>
        <taxon>Pseudomonadota</taxon>
        <taxon>Alphaproteobacteria</taxon>
        <taxon>Hyphomicrobiales</taxon>
        <taxon>Rhizobiaceae</taxon>
        <taxon>Rhizobium/Agrobacterium group</taxon>
        <taxon>Rhizobium</taxon>
    </lineage>
</organism>
<reference evidence="6 7" key="1">
    <citation type="journal article" date="2020" name="Genome Biol. Evol.">
        <title>Rhizobium dioscoreae sp. nov., a plant growth-promoting bacterium isolated from yam (Dioscorea species).</title>
        <authorList>
            <person name="Ouyabe M."/>
            <person name="Tanaka N."/>
            <person name="Shiwa Y."/>
            <person name="Fujita N."/>
            <person name="Kikuno H."/>
            <person name="Babil P."/>
            <person name="Shiwachi H."/>
        </authorList>
    </citation>
    <scope>NUCLEOTIDE SEQUENCE [LARGE SCALE GENOMIC DNA]</scope>
    <source>
        <strain evidence="6 7">S-93</strain>
    </source>
</reference>
<keyword evidence="7" id="KW-1185">Reference proteome</keyword>
<gene>
    <name evidence="6" type="ORF">RsS93_34220</name>
</gene>
<evidence type="ECO:0000313" key="7">
    <source>
        <dbReference type="Proteomes" id="UP000390335"/>
    </source>
</evidence>
<dbReference type="EMBL" id="BLAJ01000003">
    <property type="protein sequence ID" value="GES50808.1"/>
    <property type="molecule type" value="Genomic_DNA"/>
</dbReference>
<dbReference type="Pfam" id="PF24827">
    <property type="entry name" value="AstE_AspA_cat"/>
    <property type="match status" value="1"/>
</dbReference>
<proteinExistence type="predicted"/>
<dbReference type="PANTHER" id="PTHR37326">
    <property type="entry name" value="BLL3975 PROTEIN"/>
    <property type="match status" value="1"/>
</dbReference>
<evidence type="ECO:0000256" key="3">
    <source>
        <dbReference type="ARBA" id="ARBA00022801"/>
    </source>
</evidence>
<dbReference type="InterPro" id="IPR055438">
    <property type="entry name" value="AstE_AspA_cat"/>
</dbReference>
<keyword evidence="4" id="KW-0862">Zinc</keyword>
<dbReference type="PANTHER" id="PTHR37326:SF1">
    <property type="entry name" value="BLL3975 PROTEIN"/>
    <property type="match status" value="1"/>
</dbReference>
<keyword evidence="3" id="KW-0378">Hydrolase</keyword>
<dbReference type="InterPro" id="IPR053138">
    <property type="entry name" value="N-alpha-Ac-DABA_deacetylase"/>
</dbReference>
<name>A0ABQ0Z5I7_9HYPH</name>
<evidence type="ECO:0000256" key="1">
    <source>
        <dbReference type="ARBA" id="ARBA00001947"/>
    </source>
</evidence>
<evidence type="ECO:0000256" key="4">
    <source>
        <dbReference type="ARBA" id="ARBA00022833"/>
    </source>
</evidence>